<evidence type="ECO:0000256" key="6">
    <source>
        <dbReference type="SAM" id="MobiDB-lite"/>
    </source>
</evidence>
<feature type="compositionally biased region" description="Basic and acidic residues" evidence="6">
    <location>
        <begin position="46"/>
        <end position="57"/>
    </location>
</feature>
<keyword evidence="5" id="KW-0539">Nucleus</keyword>
<feature type="region of interest" description="Disordered" evidence="6">
    <location>
        <begin position="255"/>
        <end position="370"/>
    </location>
</feature>
<feature type="compositionally biased region" description="Basic and acidic residues" evidence="6">
    <location>
        <begin position="298"/>
        <end position="308"/>
    </location>
</feature>
<feature type="compositionally biased region" description="Basic residues" evidence="6">
    <location>
        <begin position="357"/>
        <end position="370"/>
    </location>
</feature>
<evidence type="ECO:0000256" key="3">
    <source>
        <dbReference type="ARBA" id="ARBA00022517"/>
    </source>
</evidence>
<dbReference type="EMBL" id="WIWV01000001">
    <property type="protein sequence ID" value="KAF7720280.1"/>
    <property type="molecule type" value="Genomic_DNA"/>
</dbReference>
<keyword evidence="4" id="KW-0175">Coiled coil</keyword>
<dbReference type="GO" id="GO:0030687">
    <property type="term" value="C:preribosome, large subunit precursor"/>
    <property type="evidence" value="ECO:0007669"/>
    <property type="project" value="TreeGrafter"/>
</dbReference>
<reference evidence="7" key="1">
    <citation type="journal article" date="2020" name="Front. Microbiol.">
        <title>Gene regulatory networks of Penicillium echinulatum 2HH and Penicillium oxalicum 114-2 inferred by a computational biology approach.</title>
        <authorList>
            <person name="Lenz A.R."/>
            <person name="Galan-Vasquez E."/>
            <person name="Balbinot E."/>
            <person name="De Abreu F.P."/>
            <person name="De Oliveira N.S."/>
            <person name="Da Rosa L.O."/>
            <person name="De Avila E Silva S."/>
            <person name="Camassola M."/>
            <person name="Dillon A.J.P."/>
            <person name="Perez-Rueda E."/>
        </authorList>
    </citation>
    <scope>NUCLEOTIDE SEQUENCE</scope>
    <source>
        <strain evidence="7">S1M29</strain>
    </source>
</reference>
<comment type="caution">
    <text evidence="7">The sequence shown here is derived from an EMBL/GenBank/DDBJ whole genome shotgun (WGS) entry which is preliminary data.</text>
</comment>
<dbReference type="PANTHER" id="PTHR13028">
    <property type="entry name" value="RRNA PROCESSING PROTEIN EBNA1-BINDING PROTEIN-RELATED"/>
    <property type="match status" value="1"/>
</dbReference>
<feature type="compositionally biased region" description="Acidic residues" evidence="6">
    <location>
        <begin position="59"/>
        <end position="120"/>
    </location>
</feature>
<dbReference type="GO" id="GO:0034399">
    <property type="term" value="C:nuclear periphery"/>
    <property type="evidence" value="ECO:0007669"/>
    <property type="project" value="TreeGrafter"/>
</dbReference>
<feature type="region of interest" description="Disordered" evidence="6">
    <location>
        <begin position="1"/>
        <end position="126"/>
    </location>
</feature>
<evidence type="ECO:0000256" key="2">
    <source>
        <dbReference type="ARBA" id="ARBA00007336"/>
    </source>
</evidence>
<dbReference type="Proteomes" id="UP000631181">
    <property type="component" value="Unassembled WGS sequence"/>
</dbReference>
<keyword evidence="8" id="KW-1185">Reference proteome</keyword>
<sequence>MVKRSKLLQTLDAHRGRDYNAEKQKKMIKAAKKRKSTVQNDAGAEVTKKLEEKKQVAESESEDEDEEENDEQVEGETDEDEEVDVEAEDNEDEDNEEEDDDEEEEEEDIPLSDLEEDEREDVVPHQRLTINNSAAIKTSLKRISFINQNTPFSEHNSLVSKEPIEVEDANDDLNRELAFYKVCQAAAIEARGLLKKEGVAFTRPGDYFAEMVKNDEHMDKIKKKLYEEAAGKKAAAEARRQRDLKKFGKQVQVAKLQQRAKEKRDTLEKINTLKKKRKADTSAPTDDANDLFDVAIEETGKPEKRNREGGPNAKRQKRDQKFGFGGKKRFSKSGDAASTGDMRGFSQKKMKAGASKRPGKSKRAAAKGRS</sequence>
<gene>
    <name evidence="7" type="ORF">PECM_000208</name>
</gene>
<evidence type="ECO:0000256" key="5">
    <source>
        <dbReference type="ARBA" id="ARBA00023242"/>
    </source>
</evidence>
<evidence type="ECO:0000313" key="8">
    <source>
        <dbReference type="Proteomes" id="UP000631181"/>
    </source>
</evidence>
<dbReference type="PANTHER" id="PTHR13028:SF0">
    <property type="entry name" value="RRNA-PROCESSING PROTEIN EBP2-RELATED"/>
    <property type="match status" value="1"/>
</dbReference>
<evidence type="ECO:0000256" key="1">
    <source>
        <dbReference type="ARBA" id="ARBA00004604"/>
    </source>
</evidence>
<feature type="compositionally biased region" description="Basic and acidic residues" evidence="6">
    <location>
        <begin position="259"/>
        <end position="268"/>
    </location>
</feature>
<dbReference type="GO" id="GO:0006364">
    <property type="term" value="P:rRNA processing"/>
    <property type="evidence" value="ECO:0007669"/>
    <property type="project" value="TreeGrafter"/>
</dbReference>
<dbReference type="OrthoDB" id="443772at2759"/>
<dbReference type="AlphaFoldDB" id="A0A8J8WBK0"/>
<comment type="subcellular location">
    <subcellularLocation>
        <location evidence="1">Nucleus</location>
        <location evidence="1">Nucleolus</location>
    </subcellularLocation>
</comment>
<dbReference type="GO" id="GO:0042273">
    <property type="term" value="P:ribosomal large subunit biogenesis"/>
    <property type="evidence" value="ECO:0007669"/>
    <property type="project" value="TreeGrafter"/>
</dbReference>
<protein>
    <submittedName>
        <fullName evidence="7">rRNA processing protein</fullName>
    </submittedName>
</protein>
<evidence type="ECO:0000313" key="7">
    <source>
        <dbReference type="EMBL" id="KAF7720280.1"/>
    </source>
</evidence>
<dbReference type="InterPro" id="IPR008610">
    <property type="entry name" value="Ebp2"/>
</dbReference>
<feature type="compositionally biased region" description="Basic residues" evidence="6">
    <location>
        <begin position="26"/>
        <end position="36"/>
    </location>
</feature>
<name>A0A8J8WBK0_9EURO</name>
<evidence type="ECO:0000256" key="4">
    <source>
        <dbReference type="ARBA" id="ARBA00023054"/>
    </source>
</evidence>
<feature type="compositionally biased region" description="Basic and acidic residues" evidence="6">
    <location>
        <begin position="12"/>
        <end position="25"/>
    </location>
</feature>
<organism evidence="7 8">
    <name type="scientific">Penicillium ucsense</name>
    <dbReference type="NCBI Taxonomy" id="2839758"/>
    <lineage>
        <taxon>Eukaryota</taxon>
        <taxon>Fungi</taxon>
        <taxon>Dikarya</taxon>
        <taxon>Ascomycota</taxon>
        <taxon>Pezizomycotina</taxon>
        <taxon>Eurotiomycetes</taxon>
        <taxon>Eurotiomycetidae</taxon>
        <taxon>Eurotiales</taxon>
        <taxon>Aspergillaceae</taxon>
        <taxon>Penicillium</taxon>
    </lineage>
</organism>
<proteinExistence type="inferred from homology"/>
<dbReference type="Pfam" id="PF05890">
    <property type="entry name" value="Ebp2"/>
    <property type="match status" value="1"/>
</dbReference>
<dbReference type="GO" id="GO:0005730">
    <property type="term" value="C:nucleolus"/>
    <property type="evidence" value="ECO:0007669"/>
    <property type="project" value="UniProtKB-SubCell"/>
</dbReference>
<comment type="similarity">
    <text evidence="2">Belongs to the EBP2 family.</text>
</comment>
<accession>A0A8J8WBK0</accession>
<keyword evidence="3" id="KW-0690">Ribosome biogenesis</keyword>